<comment type="caution">
    <text evidence="2">The sequence shown here is derived from an EMBL/GenBank/DDBJ whole genome shotgun (WGS) entry which is preliminary data.</text>
</comment>
<proteinExistence type="predicted"/>
<name>A0A3N1M9F2_9PROT</name>
<dbReference type="Proteomes" id="UP000278222">
    <property type="component" value="Unassembled WGS sequence"/>
</dbReference>
<dbReference type="RefSeq" id="WP_123689607.1">
    <property type="nucleotide sequence ID" value="NZ_AP019700.1"/>
</dbReference>
<evidence type="ECO:0000256" key="1">
    <source>
        <dbReference type="SAM" id="SignalP"/>
    </source>
</evidence>
<evidence type="ECO:0000313" key="3">
    <source>
        <dbReference type="Proteomes" id="UP000278222"/>
    </source>
</evidence>
<dbReference type="AlphaFoldDB" id="A0A3N1M9F2"/>
<feature type="chain" id="PRO_5018241611" evidence="1">
    <location>
        <begin position="21"/>
        <end position="109"/>
    </location>
</feature>
<dbReference type="EMBL" id="RJKX01000013">
    <property type="protein sequence ID" value="ROQ00313.1"/>
    <property type="molecule type" value="Genomic_DNA"/>
</dbReference>
<dbReference type="Pfam" id="PF06823">
    <property type="entry name" value="DUF1236"/>
    <property type="match status" value="1"/>
</dbReference>
<keyword evidence="3" id="KW-1185">Reference proteome</keyword>
<feature type="signal peptide" evidence="1">
    <location>
        <begin position="1"/>
        <end position="20"/>
    </location>
</feature>
<dbReference type="InterPro" id="IPR009642">
    <property type="entry name" value="DUF1236"/>
</dbReference>
<dbReference type="OrthoDB" id="8020822at2"/>
<sequence length="109" mass="11978">MKKFALGGAVALAMLTAAGAGIAQTATTTTTTRTTTLSPDQRTVVQEYVVREKRPSVVVDNYEVRTGTALPPSVQFYTVPQMDNYRYTIVNNRQVIVDPTTRQVIEVLN</sequence>
<evidence type="ECO:0000313" key="2">
    <source>
        <dbReference type="EMBL" id="ROQ00313.1"/>
    </source>
</evidence>
<keyword evidence="1" id="KW-0732">Signal</keyword>
<accession>A0A3N1M9F2</accession>
<protein>
    <submittedName>
        <fullName evidence="2">Uncharacterized protein DUF1236</fullName>
    </submittedName>
</protein>
<reference evidence="2 3" key="1">
    <citation type="submission" date="2018-11" db="EMBL/GenBank/DDBJ databases">
        <title>Genomic Encyclopedia of Type Strains, Phase IV (KMG-IV): sequencing the most valuable type-strain genomes for metagenomic binning, comparative biology and taxonomic classification.</title>
        <authorList>
            <person name="Goeker M."/>
        </authorList>
    </citation>
    <scope>NUCLEOTIDE SEQUENCE [LARGE SCALE GENOMIC DNA]</scope>
    <source>
        <strain evidence="2 3">DSM 5900</strain>
    </source>
</reference>
<organism evidence="2 3">
    <name type="scientific">Stella humosa</name>
    <dbReference type="NCBI Taxonomy" id="94"/>
    <lineage>
        <taxon>Bacteria</taxon>
        <taxon>Pseudomonadati</taxon>
        <taxon>Pseudomonadota</taxon>
        <taxon>Alphaproteobacteria</taxon>
        <taxon>Rhodospirillales</taxon>
        <taxon>Stellaceae</taxon>
        <taxon>Stella</taxon>
    </lineage>
</organism>
<gene>
    <name evidence="2" type="ORF">EDC65_2109</name>
</gene>